<comment type="caution">
    <text evidence="1">The sequence shown here is derived from an EMBL/GenBank/DDBJ whole genome shotgun (WGS) entry which is preliminary data.</text>
</comment>
<evidence type="ECO:0000313" key="1">
    <source>
        <dbReference type="EMBL" id="ORZ41057.1"/>
    </source>
</evidence>
<name>A0A1Y2I2G2_9FUNG</name>
<sequence>MTPPPPPSLDVVPHIIECILTLAIHSVPRPITFSCATRFAAYLNVLGHDLIPAPSHAAIHRMHWINSTIGARLGDIWLLRELAKLDSLPDSSRLHRPIQYHPQSTALSVGALGSIDLIECLVAYSPNVLQGCLDHVICQASNHGHVHVLDWIANHSPQAFLSVYTPNHLAYLQPDDTSGERHIRTLEWWIQHPNLWQPRWLKLRPKWHVQALVHACTHRNMRVVEYWLSAQDYRLIHSNPDRLRQYLSWPLAAAAFTGDVAFFESIYALWPESMAPHVVALACASGNLKLAQRCHSLLRQTEFSKQDSDLCYLLATASAGFTHNDTAAMDTLNWLHDDLQLFMTGQANGSHPEKLRWITSDVPDWPITWDKPFYYCMHVATAIGSPALLDWWHVRLQRDPSKFFFRNPLQGSMCVVPRADAVATLQWWRDSGLISELYDDQHTFQTLIVPMWIERGASVEVFDWLLRHCELSANGPPYGHFATHMIDRACLAGQIDLLNWILSHLTKFPAPVYSANALDLAYRSGNVLALQWLKDEGFLDALRAQAASLRVPLEQSISFIARKWPECFECFEWAHANGFEMSQAMRKRAIDESLYSPVYVKLLLHSAEAVPSAE</sequence>
<organism evidence="1 2">
    <name type="scientific">Catenaria anguillulae PL171</name>
    <dbReference type="NCBI Taxonomy" id="765915"/>
    <lineage>
        <taxon>Eukaryota</taxon>
        <taxon>Fungi</taxon>
        <taxon>Fungi incertae sedis</taxon>
        <taxon>Blastocladiomycota</taxon>
        <taxon>Blastocladiomycetes</taxon>
        <taxon>Blastocladiales</taxon>
        <taxon>Catenariaceae</taxon>
        <taxon>Catenaria</taxon>
    </lineage>
</organism>
<protein>
    <recommendedName>
        <fullName evidence="3">Ankyrin repeat-containing domain protein</fullName>
    </recommendedName>
</protein>
<dbReference type="InterPro" id="IPR052050">
    <property type="entry name" value="SecEffector_AnkRepeat"/>
</dbReference>
<proteinExistence type="predicted"/>
<dbReference type="EMBL" id="MCFL01000002">
    <property type="protein sequence ID" value="ORZ41057.1"/>
    <property type="molecule type" value="Genomic_DNA"/>
</dbReference>
<dbReference type="Proteomes" id="UP000193411">
    <property type="component" value="Unassembled WGS sequence"/>
</dbReference>
<keyword evidence="2" id="KW-1185">Reference proteome</keyword>
<evidence type="ECO:0008006" key="3">
    <source>
        <dbReference type="Google" id="ProtNLM"/>
    </source>
</evidence>
<dbReference type="AlphaFoldDB" id="A0A1Y2I2G2"/>
<reference evidence="1 2" key="1">
    <citation type="submission" date="2016-07" db="EMBL/GenBank/DDBJ databases">
        <title>Pervasive Adenine N6-methylation of Active Genes in Fungi.</title>
        <authorList>
            <consortium name="DOE Joint Genome Institute"/>
            <person name="Mondo S.J."/>
            <person name="Dannebaum R.O."/>
            <person name="Kuo R.C."/>
            <person name="Labutti K."/>
            <person name="Haridas S."/>
            <person name="Kuo A."/>
            <person name="Salamov A."/>
            <person name="Ahrendt S.R."/>
            <person name="Lipzen A."/>
            <person name="Sullivan W."/>
            <person name="Andreopoulos W.B."/>
            <person name="Clum A."/>
            <person name="Lindquist E."/>
            <person name="Daum C."/>
            <person name="Ramamoorthy G.K."/>
            <person name="Gryganskyi A."/>
            <person name="Culley D."/>
            <person name="Magnuson J.K."/>
            <person name="James T.Y."/>
            <person name="O'Malley M.A."/>
            <person name="Stajich J.E."/>
            <person name="Spatafora J.W."/>
            <person name="Visel A."/>
            <person name="Grigoriev I.V."/>
        </authorList>
    </citation>
    <scope>NUCLEOTIDE SEQUENCE [LARGE SCALE GENOMIC DNA]</scope>
    <source>
        <strain evidence="1 2">PL171</strain>
    </source>
</reference>
<gene>
    <name evidence="1" type="ORF">BCR44DRAFT_1424294</name>
</gene>
<dbReference type="PANTHER" id="PTHR46586">
    <property type="entry name" value="ANKYRIN REPEAT-CONTAINING PROTEIN"/>
    <property type="match status" value="1"/>
</dbReference>
<dbReference type="PANTHER" id="PTHR46586:SF3">
    <property type="entry name" value="ANKYRIN REPEAT-CONTAINING PROTEIN"/>
    <property type="match status" value="1"/>
</dbReference>
<accession>A0A1Y2I2G2</accession>
<evidence type="ECO:0000313" key="2">
    <source>
        <dbReference type="Proteomes" id="UP000193411"/>
    </source>
</evidence>